<dbReference type="GO" id="GO:0004969">
    <property type="term" value="F:histamine receptor activity"/>
    <property type="evidence" value="ECO:0007669"/>
    <property type="project" value="InterPro"/>
</dbReference>
<dbReference type="PRINTS" id="PR00237">
    <property type="entry name" value="GPCRRHODOPSN"/>
</dbReference>
<dbReference type="InParanoid" id="A0A2U3WW63"/>
<dbReference type="GeneID" id="101381028"/>
<evidence type="ECO:0000313" key="12">
    <source>
        <dbReference type="Proteomes" id="UP000245340"/>
    </source>
</evidence>
<dbReference type="Gene3D" id="1.20.1070.10">
    <property type="entry name" value="Rhodopsin 7-helix transmembrane proteins"/>
    <property type="match status" value="1"/>
</dbReference>
<dbReference type="RefSeq" id="XP_004413771.1">
    <property type="nucleotide sequence ID" value="XM_004413714.1"/>
</dbReference>
<keyword evidence="6 10" id="KW-0472">Membrane</keyword>
<evidence type="ECO:0000256" key="9">
    <source>
        <dbReference type="RuleBase" id="RU000688"/>
    </source>
</evidence>
<evidence type="ECO:0000256" key="5">
    <source>
        <dbReference type="ARBA" id="ARBA00023040"/>
    </source>
</evidence>
<dbReference type="PANTHER" id="PTHR24247">
    <property type="entry name" value="5-HYDROXYTRYPTAMINE RECEPTOR"/>
    <property type="match status" value="1"/>
</dbReference>
<dbReference type="PROSITE" id="PS00237">
    <property type="entry name" value="G_PROTEIN_RECEP_F1_1"/>
    <property type="match status" value="1"/>
</dbReference>
<evidence type="ECO:0000256" key="3">
    <source>
        <dbReference type="ARBA" id="ARBA00022692"/>
    </source>
</evidence>
<dbReference type="GO" id="GO:0007197">
    <property type="term" value="P:adenylate cyclase-inhibiting G protein-coupled acetylcholine receptor signaling pathway"/>
    <property type="evidence" value="ECO:0007669"/>
    <property type="project" value="TreeGrafter"/>
</dbReference>
<evidence type="ECO:0000256" key="6">
    <source>
        <dbReference type="ARBA" id="ARBA00023136"/>
    </source>
</evidence>
<dbReference type="InterPro" id="IPR000276">
    <property type="entry name" value="GPCR_Rhodpsn"/>
</dbReference>
<dbReference type="GO" id="GO:0006954">
    <property type="term" value="P:inflammatory response"/>
    <property type="evidence" value="ECO:0007669"/>
    <property type="project" value="InterPro"/>
</dbReference>
<dbReference type="KEGG" id="oro:101381028"/>
<dbReference type="CTD" id="59340"/>
<dbReference type="GO" id="GO:0045202">
    <property type="term" value="C:synapse"/>
    <property type="evidence" value="ECO:0007669"/>
    <property type="project" value="TreeGrafter"/>
</dbReference>
<dbReference type="GO" id="GO:0007187">
    <property type="term" value="P:G protein-coupled receptor signaling pathway, coupled to cyclic nucleotide second messenger"/>
    <property type="evidence" value="ECO:0007669"/>
    <property type="project" value="TreeGrafter"/>
</dbReference>
<dbReference type="PROSITE" id="PS50262">
    <property type="entry name" value="G_PROTEIN_RECEP_F1_2"/>
    <property type="match status" value="1"/>
</dbReference>
<dbReference type="GO" id="GO:0016907">
    <property type="term" value="F:G protein-coupled acetylcholine receptor activity"/>
    <property type="evidence" value="ECO:0007669"/>
    <property type="project" value="TreeGrafter"/>
</dbReference>
<dbReference type="SUPFAM" id="SSF81321">
    <property type="entry name" value="Family A G protein-coupled receptor-like"/>
    <property type="match status" value="1"/>
</dbReference>
<dbReference type="GO" id="GO:0004993">
    <property type="term" value="F:G protein-coupled serotonin receptor activity"/>
    <property type="evidence" value="ECO:0007669"/>
    <property type="project" value="TreeGrafter"/>
</dbReference>
<proteinExistence type="inferred from homology"/>
<evidence type="ECO:0000256" key="10">
    <source>
        <dbReference type="SAM" id="Phobius"/>
    </source>
</evidence>
<name>A0A2U3WW63_ODORO</name>
<dbReference type="AlphaFoldDB" id="A0A2U3WW63"/>
<comment type="subcellular location">
    <subcellularLocation>
        <location evidence="1">Cell membrane</location>
        <topology evidence="1">Multi-pass membrane protein</topology>
    </subcellularLocation>
</comment>
<keyword evidence="4 10" id="KW-1133">Transmembrane helix</keyword>
<evidence type="ECO:0000256" key="4">
    <source>
        <dbReference type="ARBA" id="ARBA00022989"/>
    </source>
</evidence>
<gene>
    <name evidence="13" type="primary">HRH4</name>
</gene>
<dbReference type="InterPro" id="IPR008102">
    <property type="entry name" value="Histamine_H4_rcpt"/>
</dbReference>
<dbReference type="STRING" id="9708.A0A2U3WW63"/>
<evidence type="ECO:0000313" key="13">
    <source>
        <dbReference type="RefSeq" id="XP_004413771.1"/>
    </source>
</evidence>
<feature type="transmembrane region" description="Helical" evidence="10">
    <location>
        <begin position="55"/>
        <end position="75"/>
    </location>
</feature>
<dbReference type="GO" id="GO:0030425">
    <property type="term" value="C:dendrite"/>
    <property type="evidence" value="ECO:0007669"/>
    <property type="project" value="TreeGrafter"/>
</dbReference>
<evidence type="ECO:0000256" key="1">
    <source>
        <dbReference type="ARBA" id="ARBA00004651"/>
    </source>
</evidence>
<feature type="transmembrane region" description="Helical" evidence="10">
    <location>
        <begin position="175"/>
        <end position="207"/>
    </location>
</feature>
<dbReference type="Pfam" id="PF00001">
    <property type="entry name" value="7tm_1"/>
    <property type="match status" value="1"/>
</dbReference>
<sequence length="398" mass="45379">MSATNSTGATTLPLSTRVTLAFLMGLLAFAIMLGNAVVILAFVVDKKLRHRSNYFFLNLAIADFFVGVISIPLYIPHTLFDWDFGNGLCAFWLIVDYLLCTASVYNIVLISYDRYQSVSNAVSYRARHTGILKIVALMVAVWVLAFLVHGPIILISESWKNSSWRVLEETACEPGFFTIWYILAISSFFEFLVPVFAVAYFNMYIYWSLWKRGNLSRWQSQPTLPSPVSPSNWGSSLRGGLFSRTSLPELKETAPSTPLKRHERKSSLLFSLRAQMNGSIIASKMASLAHSDSLCLHQREHIELFRARKLAKSLAILLGVFAFCWAPYSLFTIIRSIYPLDQRPQIVGYEITFWLQWLNSFVNPFLYPLCHKHFQKAFSKILRMRKQSISSQNRSMSS</sequence>
<organism evidence="12 13">
    <name type="scientific">Odobenus rosmarus divergens</name>
    <name type="common">Pacific walrus</name>
    <dbReference type="NCBI Taxonomy" id="9708"/>
    <lineage>
        <taxon>Eukaryota</taxon>
        <taxon>Metazoa</taxon>
        <taxon>Chordata</taxon>
        <taxon>Craniata</taxon>
        <taxon>Vertebrata</taxon>
        <taxon>Euteleostomi</taxon>
        <taxon>Mammalia</taxon>
        <taxon>Eutheria</taxon>
        <taxon>Laurasiatheria</taxon>
        <taxon>Carnivora</taxon>
        <taxon>Caniformia</taxon>
        <taxon>Pinnipedia</taxon>
        <taxon>Odobenidae</taxon>
        <taxon>Odobenus</taxon>
    </lineage>
</organism>
<evidence type="ECO:0000256" key="7">
    <source>
        <dbReference type="ARBA" id="ARBA00023170"/>
    </source>
</evidence>
<dbReference type="GO" id="GO:0007204">
    <property type="term" value="P:positive regulation of cytosolic calcium ion concentration"/>
    <property type="evidence" value="ECO:0007669"/>
    <property type="project" value="InterPro"/>
</dbReference>
<feature type="transmembrane region" description="Helical" evidence="10">
    <location>
        <begin position="354"/>
        <end position="370"/>
    </location>
</feature>
<feature type="domain" description="G-protein coupled receptors family 1 profile" evidence="11">
    <location>
        <begin position="34"/>
        <end position="367"/>
    </location>
</feature>
<keyword evidence="7 9" id="KW-0675">Receptor</keyword>
<reference evidence="13" key="1">
    <citation type="submission" date="2025-08" db="UniProtKB">
        <authorList>
            <consortium name="RefSeq"/>
        </authorList>
    </citation>
    <scope>IDENTIFICATION</scope>
</reference>
<keyword evidence="8 9" id="KW-0807">Transducer</keyword>
<evidence type="ECO:0000256" key="2">
    <source>
        <dbReference type="ARBA" id="ARBA00022475"/>
    </source>
</evidence>
<comment type="similarity">
    <text evidence="9">Belongs to the G-protein coupled receptor 1 family.</text>
</comment>
<dbReference type="PRINTS" id="PR01726">
    <property type="entry name" value="HISTAMINEH4R"/>
</dbReference>
<accession>A0A2U3WW63</accession>
<dbReference type="InterPro" id="IPR017452">
    <property type="entry name" value="GPCR_Rhodpsn_7TM"/>
</dbReference>
<feature type="transmembrane region" description="Helical" evidence="10">
    <location>
        <begin position="20"/>
        <end position="43"/>
    </location>
</feature>
<evidence type="ECO:0000256" key="8">
    <source>
        <dbReference type="ARBA" id="ARBA00023224"/>
    </source>
</evidence>
<evidence type="ECO:0000259" key="11">
    <source>
        <dbReference type="PROSITE" id="PS50262"/>
    </source>
</evidence>
<keyword evidence="2" id="KW-1003">Cell membrane</keyword>
<dbReference type="OrthoDB" id="10071887at2759"/>
<feature type="transmembrane region" description="Helical" evidence="10">
    <location>
        <begin position="90"/>
        <end position="110"/>
    </location>
</feature>
<feature type="transmembrane region" description="Helical" evidence="10">
    <location>
        <begin position="314"/>
        <end position="334"/>
    </location>
</feature>
<keyword evidence="12" id="KW-1185">Reference proteome</keyword>
<dbReference type="PANTHER" id="PTHR24247:SF199">
    <property type="entry name" value="HISTAMINE H4 RECEPTOR"/>
    <property type="match status" value="1"/>
</dbReference>
<dbReference type="GO" id="GO:0043408">
    <property type="term" value="P:regulation of MAPK cascade"/>
    <property type="evidence" value="ECO:0007669"/>
    <property type="project" value="InterPro"/>
</dbReference>
<protein>
    <submittedName>
        <fullName evidence="13">Histamine H4 receptor isoform X1</fullName>
    </submittedName>
</protein>
<keyword evidence="5 9" id="KW-0297">G-protein coupled receptor</keyword>
<dbReference type="GO" id="GO:0005886">
    <property type="term" value="C:plasma membrane"/>
    <property type="evidence" value="ECO:0007669"/>
    <property type="project" value="UniProtKB-SubCell"/>
</dbReference>
<dbReference type="Proteomes" id="UP000245340">
    <property type="component" value="Unplaced"/>
</dbReference>
<feature type="transmembrane region" description="Helical" evidence="10">
    <location>
        <begin position="131"/>
        <end position="155"/>
    </location>
</feature>
<keyword evidence="3 9" id="KW-0812">Transmembrane</keyword>